<accession>A0A8H6AVE6</accession>
<dbReference type="Gene3D" id="3.40.50.300">
    <property type="entry name" value="P-loop containing nucleotide triphosphate hydrolases"/>
    <property type="match status" value="1"/>
</dbReference>
<dbReference type="Proteomes" id="UP000531561">
    <property type="component" value="Unassembled WGS sequence"/>
</dbReference>
<dbReference type="PANTHER" id="PTHR13748:SF31">
    <property type="entry name" value="ZINC-REGULATED GTPASE METALLOPROTEIN ACTIVATOR 1A-RELATED"/>
    <property type="match status" value="1"/>
</dbReference>
<comment type="caution">
    <text evidence="3">The sequence shown here is derived from an EMBL/GenBank/DDBJ whole genome shotgun (WGS) entry which is preliminary data.</text>
</comment>
<dbReference type="GO" id="GO:0005737">
    <property type="term" value="C:cytoplasm"/>
    <property type="evidence" value="ECO:0007669"/>
    <property type="project" value="TreeGrafter"/>
</dbReference>
<evidence type="ECO:0000313" key="4">
    <source>
        <dbReference type="Proteomes" id="UP000531561"/>
    </source>
</evidence>
<protein>
    <recommendedName>
        <fullName evidence="2">CobW/HypB/UreG nucleotide-binding domain-containing protein</fullName>
    </recommendedName>
</protein>
<evidence type="ECO:0000256" key="1">
    <source>
        <dbReference type="SAM" id="MobiDB-lite"/>
    </source>
</evidence>
<feature type="region of interest" description="Disordered" evidence="1">
    <location>
        <begin position="379"/>
        <end position="407"/>
    </location>
</feature>
<dbReference type="InterPro" id="IPR003495">
    <property type="entry name" value="CobW/HypB/UreG_nucleotide-bd"/>
</dbReference>
<dbReference type="Pfam" id="PF02492">
    <property type="entry name" value="cobW"/>
    <property type="match status" value="1"/>
</dbReference>
<feature type="domain" description="CobW/HypB/UreG nucleotide-binding" evidence="2">
    <location>
        <begin position="31"/>
        <end position="246"/>
    </location>
</feature>
<dbReference type="InterPro" id="IPR027417">
    <property type="entry name" value="P-loop_NTPase"/>
</dbReference>
<evidence type="ECO:0000313" key="3">
    <source>
        <dbReference type="EMBL" id="KAF5874326.1"/>
    </source>
</evidence>
<dbReference type="AlphaFoldDB" id="A0A8H6AVE6"/>
<evidence type="ECO:0000259" key="2">
    <source>
        <dbReference type="Pfam" id="PF02492"/>
    </source>
</evidence>
<dbReference type="InterPro" id="IPR051316">
    <property type="entry name" value="Zinc-reg_GTPase_activator"/>
</dbReference>
<organism evidence="3 4">
    <name type="scientific">Botrytis fragariae</name>
    <dbReference type="NCBI Taxonomy" id="1964551"/>
    <lineage>
        <taxon>Eukaryota</taxon>
        <taxon>Fungi</taxon>
        <taxon>Dikarya</taxon>
        <taxon>Ascomycota</taxon>
        <taxon>Pezizomycotina</taxon>
        <taxon>Leotiomycetes</taxon>
        <taxon>Helotiales</taxon>
        <taxon>Sclerotiniaceae</taxon>
        <taxon>Botrytis</taxon>
    </lineage>
</organism>
<dbReference type="Gene3D" id="3.30.1220.10">
    <property type="entry name" value="CobW-like, C-terminal domain"/>
    <property type="match status" value="1"/>
</dbReference>
<dbReference type="CDD" id="cd03112">
    <property type="entry name" value="CobW-like"/>
    <property type="match status" value="1"/>
</dbReference>
<name>A0A8H6AVE6_9HELO</name>
<feature type="region of interest" description="Disordered" evidence="1">
    <location>
        <begin position="170"/>
        <end position="204"/>
    </location>
</feature>
<dbReference type="PANTHER" id="PTHR13748">
    <property type="entry name" value="COBW-RELATED"/>
    <property type="match status" value="1"/>
</dbReference>
<dbReference type="OrthoDB" id="258627at2759"/>
<dbReference type="InterPro" id="IPR036627">
    <property type="entry name" value="CobW-likC_sf"/>
</dbReference>
<gene>
    <name evidence="3" type="ORF">Bfra_004332</name>
</gene>
<dbReference type="RefSeq" id="XP_037193272.1">
    <property type="nucleotide sequence ID" value="XM_037334738.1"/>
</dbReference>
<dbReference type="EMBL" id="JABFCT010000007">
    <property type="protein sequence ID" value="KAF5874326.1"/>
    <property type="molecule type" value="Genomic_DNA"/>
</dbReference>
<dbReference type="GeneID" id="59258430"/>
<proteinExistence type="predicted"/>
<feature type="compositionally biased region" description="Low complexity" evidence="1">
    <location>
        <begin position="379"/>
        <end position="393"/>
    </location>
</feature>
<sequence>MDVDDDIPMLVDVEGKEVNAEEKEAKPIKVPITIVTGYLGAGKTTLMNYILNEQHGKKIAVILNEFGDSADIEKSLTVNTGSEQVEEWLDVGNGCICCSVKDSGVNAIETLMDRRGAFDYILLETTGLADPGNLAPLFWVDEGLGSTIYLDGIVTLVDAKNILKSLNEPIPSEIPSETPNQNKSHASADANSDSNEKHDHSGPHLTTAHLQISHADVLILNKSDLVTPEELEIVKERITAINGLAKLHITEFGATPQLEGVLLDLHAYDRVDFNLEEVKAKGHSHLDPTITTLTLTTPPLSPTSLPHLDAWLRSLLWDSRIPSPSPSPSSLTSSSLPHTNLSLPSPEIHRLKARLPLTNNTTKIIQAVREVFEILDDISPPSSLPKPTTTAEIAPPPPQNEMESDGNSEGKIVLIGRNIREMEDVLLESFLNCVVEEKGC</sequence>
<dbReference type="SUPFAM" id="SSF52540">
    <property type="entry name" value="P-loop containing nucleoside triphosphate hydrolases"/>
    <property type="match status" value="1"/>
</dbReference>
<keyword evidence="4" id="KW-1185">Reference proteome</keyword>
<reference evidence="3 4" key="1">
    <citation type="journal article" date="2020" name="Phytopathology">
        <title>A high-quality genome resource of Botrytis fragariae, a new and rapidly spreading fungal pathogen causing strawberry gray mold in the U.S.A.</title>
        <authorList>
            <person name="Wu Y."/>
            <person name="Saski C.A."/>
            <person name="Schnabel G."/>
            <person name="Xiao S."/>
            <person name="Hu M."/>
        </authorList>
    </citation>
    <scope>NUCLEOTIDE SEQUENCE [LARGE SCALE GENOMIC DNA]</scope>
    <source>
        <strain evidence="3 4">BVB16</strain>
    </source>
</reference>